<sequence length="107" mass="11799">MVTETLNETTTQSKSSRSGIDFDNQIQHFFANPNGSSRPDTTRSPRSEMLDVGRHKSYVGVTRRRADSSARGVGERATCKPNGAGPALRTVALHLLSTTIEHPEWFI</sequence>
<feature type="compositionally biased region" description="Basic and acidic residues" evidence="1">
    <location>
        <begin position="64"/>
        <end position="78"/>
    </location>
</feature>
<gene>
    <name evidence="2" type="ORF">EVAR_39376_1</name>
</gene>
<keyword evidence="3" id="KW-1185">Reference proteome</keyword>
<protein>
    <submittedName>
        <fullName evidence="2">Uncharacterized protein</fullName>
    </submittedName>
</protein>
<dbReference type="AlphaFoldDB" id="A0A4C1ZAX6"/>
<feature type="compositionally biased region" description="Polar residues" evidence="1">
    <location>
        <begin position="1"/>
        <end position="18"/>
    </location>
</feature>
<evidence type="ECO:0000256" key="1">
    <source>
        <dbReference type="SAM" id="MobiDB-lite"/>
    </source>
</evidence>
<evidence type="ECO:0000313" key="2">
    <source>
        <dbReference type="EMBL" id="GBP84968.1"/>
    </source>
</evidence>
<proteinExistence type="predicted"/>
<accession>A0A4C1ZAX6</accession>
<comment type="caution">
    <text evidence="2">The sequence shown here is derived from an EMBL/GenBank/DDBJ whole genome shotgun (WGS) entry which is preliminary data.</text>
</comment>
<reference evidence="2 3" key="1">
    <citation type="journal article" date="2019" name="Commun. Biol.">
        <title>The bagworm genome reveals a unique fibroin gene that provides high tensile strength.</title>
        <authorList>
            <person name="Kono N."/>
            <person name="Nakamura H."/>
            <person name="Ohtoshi R."/>
            <person name="Tomita M."/>
            <person name="Numata K."/>
            <person name="Arakawa K."/>
        </authorList>
    </citation>
    <scope>NUCLEOTIDE SEQUENCE [LARGE SCALE GENOMIC DNA]</scope>
</reference>
<evidence type="ECO:0000313" key="3">
    <source>
        <dbReference type="Proteomes" id="UP000299102"/>
    </source>
</evidence>
<organism evidence="2 3">
    <name type="scientific">Eumeta variegata</name>
    <name type="common">Bagworm moth</name>
    <name type="synonym">Eumeta japonica</name>
    <dbReference type="NCBI Taxonomy" id="151549"/>
    <lineage>
        <taxon>Eukaryota</taxon>
        <taxon>Metazoa</taxon>
        <taxon>Ecdysozoa</taxon>
        <taxon>Arthropoda</taxon>
        <taxon>Hexapoda</taxon>
        <taxon>Insecta</taxon>
        <taxon>Pterygota</taxon>
        <taxon>Neoptera</taxon>
        <taxon>Endopterygota</taxon>
        <taxon>Lepidoptera</taxon>
        <taxon>Glossata</taxon>
        <taxon>Ditrysia</taxon>
        <taxon>Tineoidea</taxon>
        <taxon>Psychidae</taxon>
        <taxon>Oiketicinae</taxon>
        <taxon>Eumeta</taxon>
    </lineage>
</organism>
<name>A0A4C1ZAX6_EUMVA</name>
<feature type="region of interest" description="Disordered" evidence="1">
    <location>
        <begin position="1"/>
        <end position="78"/>
    </location>
</feature>
<feature type="compositionally biased region" description="Basic and acidic residues" evidence="1">
    <location>
        <begin position="40"/>
        <end position="54"/>
    </location>
</feature>
<dbReference type="EMBL" id="BGZK01001709">
    <property type="protein sequence ID" value="GBP84968.1"/>
    <property type="molecule type" value="Genomic_DNA"/>
</dbReference>
<dbReference type="Proteomes" id="UP000299102">
    <property type="component" value="Unassembled WGS sequence"/>
</dbReference>